<dbReference type="Ensembl" id="ENSGMOT00000059393.1">
    <property type="protein sequence ID" value="ENSGMOP00000026932.1"/>
    <property type="gene ID" value="ENSGMOG00000031484.1"/>
</dbReference>
<reference evidence="4" key="1">
    <citation type="submission" date="2025-08" db="UniProtKB">
        <authorList>
            <consortium name="Ensembl"/>
        </authorList>
    </citation>
    <scope>IDENTIFICATION</scope>
</reference>
<dbReference type="SUPFAM" id="SSF49899">
    <property type="entry name" value="Concanavalin A-like lectins/glucanases"/>
    <property type="match status" value="1"/>
</dbReference>
<protein>
    <recommendedName>
        <fullName evidence="2">Galectin</fullName>
    </recommendedName>
</protein>
<evidence type="ECO:0000313" key="5">
    <source>
        <dbReference type="Proteomes" id="UP000694546"/>
    </source>
</evidence>
<evidence type="ECO:0000256" key="1">
    <source>
        <dbReference type="ARBA" id="ARBA00022734"/>
    </source>
</evidence>
<feature type="domain" description="Galectin" evidence="3">
    <location>
        <begin position="2"/>
        <end position="133"/>
    </location>
</feature>
<dbReference type="Gene3D" id="2.60.120.200">
    <property type="match status" value="1"/>
</dbReference>
<dbReference type="FunFam" id="2.60.120.200:FF:000021">
    <property type="entry name" value="Galectin"/>
    <property type="match status" value="1"/>
</dbReference>
<dbReference type="SMART" id="SM00276">
    <property type="entry name" value="GLECT"/>
    <property type="match status" value="1"/>
</dbReference>
<dbReference type="GeneID" id="115537697"/>
<keyword evidence="1 2" id="KW-0430">Lectin</keyword>
<name>A0A8C5A5M3_GADMO</name>
<accession>A0A8C5A5M3</accession>
<evidence type="ECO:0000313" key="4">
    <source>
        <dbReference type="Ensembl" id="ENSGMOP00000026932.1"/>
    </source>
</evidence>
<dbReference type="InterPro" id="IPR001079">
    <property type="entry name" value="Galectin_CRD"/>
</dbReference>
<dbReference type="Proteomes" id="UP000694546">
    <property type="component" value="Chromosome 2"/>
</dbReference>
<dbReference type="InterPro" id="IPR013320">
    <property type="entry name" value="ConA-like_dom_sf"/>
</dbReference>
<evidence type="ECO:0000256" key="2">
    <source>
        <dbReference type="RuleBase" id="RU102079"/>
    </source>
</evidence>
<dbReference type="GO" id="GO:0030246">
    <property type="term" value="F:carbohydrate binding"/>
    <property type="evidence" value="ECO:0007669"/>
    <property type="project" value="UniProtKB-UniRule"/>
</dbReference>
<gene>
    <name evidence="4" type="primary">LOC115537697</name>
    <name evidence="4" type="synonym">LGALS2</name>
</gene>
<dbReference type="OrthoDB" id="8918229at2759"/>
<dbReference type="GeneTree" id="ENSGT00940000155025"/>
<dbReference type="PANTHER" id="PTHR11346:SF104">
    <property type="entry name" value="GALECTIN-2"/>
    <property type="match status" value="1"/>
</dbReference>
<dbReference type="CDD" id="cd00070">
    <property type="entry name" value="GLECT"/>
    <property type="match status" value="1"/>
</dbReference>
<dbReference type="RefSeq" id="XP_030205606.1">
    <property type="nucleotide sequence ID" value="XM_030349746.1"/>
</dbReference>
<reference evidence="4" key="2">
    <citation type="submission" date="2025-09" db="UniProtKB">
        <authorList>
            <consortium name="Ensembl"/>
        </authorList>
    </citation>
    <scope>IDENTIFICATION</scope>
</reference>
<dbReference type="InterPro" id="IPR044156">
    <property type="entry name" value="Galectin-like"/>
</dbReference>
<keyword evidence="5" id="KW-1185">Reference proteome</keyword>
<dbReference type="PANTHER" id="PTHR11346">
    <property type="entry name" value="GALECTIN"/>
    <property type="match status" value="1"/>
</dbReference>
<dbReference type="OMA" id="EITNMDM"/>
<organism evidence="4 5">
    <name type="scientific">Gadus morhua</name>
    <name type="common">Atlantic cod</name>
    <dbReference type="NCBI Taxonomy" id="8049"/>
    <lineage>
        <taxon>Eukaryota</taxon>
        <taxon>Metazoa</taxon>
        <taxon>Chordata</taxon>
        <taxon>Craniata</taxon>
        <taxon>Vertebrata</taxon>
        <taxon>Euteleostomi</taxon>
        <taxon>Actinopterygii</taxon>
        <taxon>Neopterygii</taxon>
        <taxon>Teleostei</taxon>
        <taxon>Neoteleostei</taxon>
        <taxon>Acanthomorphata</taxon>
        <taxon>Zeiogadaria</taxon>
        <taxon>Gadariae</taxon>
        <taxon>Gadiformes</taxon>
        <taxon>Gadoidei</taxon>
        <taxon>Gadidae</taxon>
        <taxon>Gadus</taxon>
    </lineage>
</organism>
<dbReference type="KEGG" id="gmh:115537697"/>
<sequence>MGMELNNICLSAGDHLTFKGLILPDAQRFQFDLGSSSNDLAFHFNPRFHDDDDGAVLICNSKCDGCWGDEKRESHNPLKQGEEVKIVLKFTGDMFKVELPGGQTVEFPNREGASFISYVSVKGDLQISSFKIKNNAY</sequence>
<dbReference type="PROSITE" id="PS51304">
    <property type="entry name" value="GALECTIN"/>
    <property type="match status" value="1"/>
</dbReference>
<dbReference type="SMART" id="SM00908">
    <property type="entry name" value="Gal-bind_lectin"/>
    <property type="match status" value="1"/>
</dbReference>
<dbReference type="AlphaFoldDB" id="A0A8C5A5M3"/>
<proteinExistence type="predicted"/>
<dbReference type="Pfam" id="PF00337">
    <property type="entry name" value="Gal-bind_lectin"/>
    <property type="match status" value="1"/>
</dbReference>
<evidence type="ECO:0000259" key="3">
    <source>
        <dbReference type="PROSITE" id="PS51304"/>
    </source>
</evidence>